<dbReference type="PANTHER" id="PTHR38773:SF1">
    <property type="entry name" value="PROTEIN SPRT"/>
    <property type="match status" value="1"/>
</dbReference>
<dbReference type="SMART" id="SM00731">
    <property type="entry name" value="SprT"/>
    <property type="match status" value="1"/>
</dbReference>
<reference evidence="2 3" key="1">
    <citation type="submission" date="2022-02" db="EMBL/GenBank/DDBJ databases">
        <authorList>
            <person name="Tian F."/>
            <person name="Li J."/>
            <person name="Li F."/>
            <person name="Tong Y."/>
        </authorList>
    </citation>
    <scope>NUCLEOTIDE SEQUENCE [LARGE SCALE GENOMIC DNA]</scope>
</reference>
<dbReference type="GeneID" id="77941886"/>
<accession>A0AAE9K5E0</accession>
<name>A0AAE9K5E0_9CAUD</name>
<dbReference type="PANTHER" id="PTHR38773">
    <property type="entry name" value="PROTEIN SPRT"/>
    <property type="match status" value="1"/>
</dbReference>
<proteinExistence type="predicted"/>
<dbReference type="Pfam" id="PF10263">
    <property type="entry name" value="SprT-like"/>
    <property type="match status" value="1"/>
</dbReference>
<dbReference type="KEGG" id="vg:77941886"/>
<keyword evidence="3" id="KW-1185">Reference proteome</keyword>
<gene>
    <name evidence="2" type="primary">sprT</name>
    <name evidence="2" type="ORF">EHEKIMEA_00119</name>
</gene>
<dbReference type="Proteomes" id="UP000832072">
    <property type="component" value="Segment"/>
</dbReference>
<dbReference type="GO" id="GO:0006950">
    <property type="term" value="P:response to stress"/>
    <property type="evidence" value="ECO:0007669"/>
    <property type="project" value="UniProtKB-ARBA"/>
</dbReference>
<sequence>MYQQFIAKVHEVMQKANEMYNINVNLEVKVNVRGTRIAGVAERKWGTYRVRLNPLFCQQHPQDMLEDTIPHEVAHIVCFALKCCDGHGPNWKRIAKSLGCSGERTHSLSVLDPNKTCYFAVFPNGEKIDIGVNRYNRIMTQNAKFRCKHGQINRDTKFEIIKPNMKEAVKVVKTEAKAVAPKAKEITGKVLPKPAKRSAELYAQSNGDFDLFSTLLADKTAQYIKDQFKRAAFHA</sequence>
<protein>
    <submittedName>
        <fullName evidence="2">Protein SprT</fullName>
    </submittedName>
</protein>
<evidence type="ECO:0000313" key="2">
    <source>
        <dbReference type="EMBL" id="UNY47001.1"/>
    </source>
</evidence>
<feature type="domain" description="SprT-like" evidence="1">
    <location>
        <begin position="7"/>
        <end position="152"/>
    </location>
</feature>
<dbReference type="RefSeq" id="YP_010665812.1">
    <property type="nucleotide sequence ID" value="NC_070937.1"/>
</dbReference>
<dbReference type="InterPro" id="IPR006640">
    <property type="entry name" value="SprT-like_domain"/>
</dbReference>
<evidence type="ECO:0000313" key="3">
    <source>
        <dbReference type="Proteomes" id="UP000832072"/>
    </source>
</evidence>
<evidence type="ECO:0000259" key="1">
    <source>
        <dbReference type="SMART" id="SM00731"/>
    </source>
</evidence>
<organism evidence="2 3">
    <name type="scientific">Cronobacter phage LPCS28</name>
    <dbReference type="NCBI Taxonomy" id="2924885"/>
    <lineage>
        <taxon>Viruses</taxon>
        <taxon>Duplodnaviria</taxon>
        <taxon>Heunggongvirae</taxon>
        <taxon>Uroviricota</taxon>
        <taxon>Caudoviricetes</taxon>
        <taxon>Pantevenvirales</taxon>
        <taxon>Straboviridae</taxon>
        <taxon>Nanhuvirus</taxon>
        <taxon>Nanhuvirus LPCS28</taxon>
    </lineage>
</organism>
<dbReference type="EMBL" id="OM638103">
    <property type="protein sequence ID" value="UNY47001.1"/>
    <property type="molecule type" value="Genomic_DNA"/>
</dbReference>